<evidence type="ECO:0000256" key="1">
    <source>
        <dbReference type="ARBA" id="ARBA00023012"/>
    </source>
</evidence>
<evidence type="ECO:0000256" key="2">
    <source>
        <dbReference type="PROSITE-ProRule" id="PRU00110"/>
    </source>
</evidence>
<gene>
    <name evidence="4" type="ORF">DFR24_4343</name>
</gene>
<dbReference type="Proteomes" id="UP000295341">
    <property type="component" value="Unassembled WGS sequence"/>
</dbReference>
<dbReference type="GO" id="GO:0000160">
    <property type="term" value="P:phosphorelay signal transduction system"/>
    <property type="evidence" value="ECO:0007669"/>
    <property type="project" value="UniProtKB-KW"/>
</dbReference>
<dbReference type="Gene3D" id="1.20.120.160">
    <property type="entry name" value="HPT domain"/>
    <property type="match status" value="1"/>
</dbReference>
<dbReference type="InterPro" id="IPR008207">
    <property type="entry name" value="Sig_transdc_His_kin_Hpt_dom"/>
</dbReference>
<evidence type="ECO:0000313" key="4">
    <source>
        <dbReference type="EMBL" id="TDU25898.1"/>
    </source>
</evidence>
<keyword evidence="2" id="KW-0597">Phosphoprotein</keyword>
<accession>A0A4R7NXP6</accession>
<dbReference type="AlphaFoldDB" id="A0A4R7NXP6"/>
<organism evidence="4 5">
    <name type="scientific">Panacagrimonas perspica</name>
    <dbReference type="NCBI Taxonomy" id="381431"/>
    <lineage>
        <taxon>Bacteria</taxon>
        <taxon>Pseudomonadati</taxon>
        <taxon>Pseudomonadota</taxon>
        <taxon>Gammaproteobacteria</taxon>
        <taxon>Nevskiales</taxon>
        <taxon>Nevskiaceae</taxon>
        <taxon>Panacagrimonas</taxon>
    </lineage>
</organism>
<evidence type="ECO:0000259" key="3">
    <source>
        <dbReference type="PROSITE" id="PS50894"/>
    </source>
</evidence>
<evidence type="ECO:0000313" key="5">
    <source>
        <dbReference type="Proteomes" id="UP000295341"/>
    </source>
</evidence>
<reference evidence="4 5" key="1">
    <citation type="submission" date="2019-03" db="EMBL/GenBank/DDBJ databases">
        <title>Genomic Encyclopedia of Type Strains, Phase IV (KMG-IV): sequencing the most valuable type-strain genomes for metagenomic binning, comparative biology and taxonomic classification.</title>
        <authorList>
            <person name="Goeker M."/>
        </authorList>
    </citation>
    <scope>NUCLEOTIDE SEQUENCE [LARGE SCALE GENOMIC DNA]</scope>
    <source>
        <strain evidence="4 5">DSM 26377</strain>
    </source>
</reference>
<proteinExistence type="predicted"/>
<comment type="caution">
    <text evidence="4">The sequence shown here is derived from an EMBL/GenBank/DDBJ whole genome shotgun (WGS) entry which is preliminary data.</text>
</comment>
<dbReference type="RefSeq" id="WP_162851363.1">
    <property type="nucleotide sequence ID" value="NZ_SOBT01000011.1"/>
</dbReference>
<dbReference type="Pfam" id="PF01627">
    <property type="entry name" value="Hpt"/>
    <property type="match status" value="1"/>
</dbReference>
<name>A0A4R7NXP6_9GAMM</name>
<dbReference type="PROSITE" id="PS50894">
    <property type="entry name" value="HPT"/>
    <property type="match status" value="1"/>
</dbReference>
<sequence>MTAKPTTPQPASVTSPSADFRPEMLAPLVAMYEAEGARELAETMRDDLPRQRADFALALDKKDRVSCARVAHSLKSEVRMVAADALGHALESAERDLREANFDEGVAAMPDLLDRCGALFGKLCEAANA</sequence>
<dbReference type="InterPro" id="IPR036641">
    <property type="entry name" value="HPT_dom_sf"/>
</dbReference>
<feature type="domain" description="HPt" evidence="3">
    <location>
        <begin position="33"/>
        <end position="129"/>
    </location>
</feature>
<protein>
    <submittedName>
        <fullName evidence="4">Hpt domain-containing protein</fullName>
    </submittedName>
</protein>
<keyword evidence="5" id="KW-1185">Reference proteome</keyword>
<keyword evidence="1" id="KW-0902">Two-component regulatory system</keyword>
<dbReference type="SUPFAM" id="SSF47226">
    <property type="entry name" value="Histidine-containing phosphotransfer domain, HPT domain"/>
    <property type="match status" value="1"/>
</dbReference>
<dbReference type="GO" id="GO:0004672">
    <property type="term" value="F:protein kinase activity"/>
    <property type="evidence" value="ECO:0007669"/>
    <property type="project" value="UniProtKB-ARBA"/>
</dbReference>
<dbReference type="EMBL" id="SOBT01000011">
    <property type="protein sequence ID" value="TDU25898.1"/>
    <property type="molecule type" value="Genomic_DNA"/>
</dbReference>
<feature type="modified residue" description="Phosphohistidine" evidence="2">
    <location>
        <position position="72"/>
    </location>
</feature>